<feature type="compositionally biased region" description="Gly residues" evidence="1">
    <location>
        <begin position="16"/>
        <end position="33"/>
    </location>
</feature>
<dbReference type="HOGENOM" id="CLU_189430_0_0_1"/>
<reference evidence="2" key="1">
    <citation type="submission" date="2015-04" db="UniProtKB">
        <authorList>
            <consortium name="EnsemblPlants"/>
        </authorList>
    </citation>
    <scope>IDENTIFICATION</scope>
</reference>
<feature type="region of interest" description="Disordered" evidence="1">
    <location>
        <begin position="51"/>
        <end position="70"/>
    </location>
</feature>
<proteinExistence type="predicted"/>
<dbReference type="Proteomes" id="UP000008021">
    <property type="component" value="Chromosome 1"/>
</dbReference>
<reference evidence="2" key="2">
    <citation type="submission" date="2018-05" db="EMBL/GenBank/DDBJ databases">
        <title>OmerRS3 (Oryza meridionalis Reference Sequence Version 3).</title>
        <authorList>
            <person name="Zhang J."/>
            <person name="Kudrna D."/>
            <person name="Lee S."/>
            <person name="Talag J."/>
            <person name="Welchert J."/>
            <person name="Wing R.A."/>
        </authorList>
    </citation>
    <scope>NUCLEOTIDE SEQUENCE [LARGE SCALE GENOMIC DNA]</scope>
    <source>
        <strain evidence="2">cv. OR44</strain>
    </source>
</reference>
<evidence type="ECO:0000313" key="2">
    <source>
        <dbReference type="EnsemblPlants" id="OMERI01G07040.1"/>
    </source>
</evidence>
<evidence type="ECO:0000313" key="3">
    <source>
        <dbReference type="Proteomes" id="UP000008021"/>
    </source>
</evidence>
<accession>A0A0E0BYX6</accession>
<name>A0A0E0BYX6_9ORYZ</name>
<evidence type="ECO:0000256" key="1">
    <source>
        <dbReference type="SAM" id="MobiDB-lite"/>
    </source>
</evidence>
<keyword evidence="3" id="KW-1185">Reference proteome</keyword>
<feature type="region of interest" description="Disordered" evidence="1">
    <location>
        <begin position="14"/>
        <end position="45"/>
    </location>
</feature>
<sequence length="70" mass="6905">MAAKGSRAYAWPCGLGMAGGGREGGGERQGVGDGVSPDGDRGGEARWKTAVALGGGGSPNGCSIPRQWQS</sequence>
<dbReference type="EnsemblPlants" id="OMERI01G07040.1">
    <property type="protein sequence ID" value="OMERI01G07040.1"/>
    <property type="gene ID" value="OMERI01G07040"/>
</dbReference>
<protein>
    <submittedName>
        <fullName evidence="2">Uncharacterized protein</fullName>
    </submittedName>
</protein>
<organism evidence="2">
    <name type="scientific">Oryza meridionalis</name>
    <dbReference type="NCBI Taxonomy" id="40149"/>
    <lineage>
        <taxon>Eukaryota</taxon>
        <taxon>Viridiplantae</taxon>
        <taxon>Streptophyta</taxon>
        <taxon>Embryophyta</taxon>
        <taxon>Tracheophyta</taxon>
        <taxon>Spermatophyta</taxon>
        <taxon>Magnoliopsida</taxon>
        <taxon>Liliopsida</taxon>
        <taxon>Poales</taxon>
        <taxon>Poaceae</taxon>
        <taxon>BOP clade</taxon>
        <taxon>Oryzoideae</taxon>
        <taxon>Oryzeae</taxon>
        <taxon>Oryzinae</taxon>
        <taxon>Oryza</taxon>
    </lineage>
</organism>
<dbReference type="Gramene" id="OMERI01G07040.1">
    <property type="protein sequence ID" value="OMERI01G07040.1"/>
    <property type="gene ID" value="OMERI01G07040"/>
</dbReference>
<dbReference type="AlphaFoldDB" id="A0A0E0BYX6"/>